<keyword evidence="6" id="KW-0805">Transcription regulation</keyword>
<dbReference type="InterPro" id="IPR002078">
    <property type="entry name" value="Sigma_54_int"/>
</dbReference>
<dbReference type="GO" id="GO:0006355">
    <property type="term" value="P:regulation of DNA-templated transcription"/>
    <property type="evidence" value="ECO:0007669"/>
    <property type="project" value="InterPro"/>
</dbReference>
<dbReference type="InterPro" id="IPR058031">
    <property type="entry name" value="AAA_lid_NorR"/>
</dbReference>
<dbReference type="InterPro" id="IPR025662">
    <property type="entry name" value="Sigma_54_int_dom_ATP-bd_1"/>
</dbReference>
<dbReference type="Pfam" id="PF02954">
    <property type="entry name" value="HTH_8"/>
    <property type="match status" value="1"/>
</dbReference>
<keyword evidence="4" id="KW-0547">Nucleotide-binding</keyword>
<gene>
    <name evidence="13" type="ORF">EDC14_105216</name>
</gene>
<keyword evidence="2" id="KW-0963">Cytoplasm</keyword>
<evidence type="ECO:0000259" key="12">
    <source>
        <dbReference type="PROSITE" id="PS50110"/>
    </source>
</evidence>
<keyword evidence="5" id="KW-0067">ATP-binding</keyword>
<dbReference type="InterPro" id="IPR001789">
    <property type="entry name" value="Sig_transdc_resp-reg_receiver"/>
</dbReference>
<dbReference type="SMART" id="SM00382">
    <property type="entry name" value="AAA"/>
    <property type="match status" value="1"/>
</dbReference>
<feature type="domain" description="Response regulatory" evidence="12">
    <location>
        <begin position="6"/>
        <end position="120"/>
    </location>
</feature>
<dbReference type="Gene3D" id="3.40.50.300">
    <property type="entry name" value="P-loop containing nucleotide triphosphate hydrolases"/>
    <property type="match status" value="1"/>
</dbReference>
<evidence type="ECO:0000256" key="3">
    <source>
        <dbReference type="ARBA" id="ARBA00022553"/>
    </source>
</evidence>
<dbReference type="PROSITE" id="PS50045">
    <property type="entry name" value="SIGMA54_INTERACT_4"/>
    <property type="match status" value="1"/>
</dbReference>
<dbReference type="FunFam" id="3.40.50.300:FF:000006">
    <property type="entry name" value="DNA-binding transcriptional regulator NtrC"/>
    <property type="match status" value="1"/>
</dbReference>
<organism evidence="13 14">
    <name type="scientific">Hydrogenispora ethanolica</name>
    <dbReference type="NCBI Taxonomy" id="1082276"/>
    <lineage>
        <taxon>Bacteria</taxon>
        <taxon>Bacillati</taxon>
        <taxon>Bacillota</taxon>
        <taxon>Hydrogenispora</taxon>
    </lineage>
</organism>
<dbReference type="GO" id="GO:0005524">
    <property type="term" value="F:ATP binding"/>
    <property type="evidence" value="ECO:0007669"/>
    <property type="project" value="UniProtKB-KW"/>
</dbReference>
<evidence type="ECO:0000256" key="7">
    <source>
        <dbReference type="ARBA" id="ARBA00023125"/>
    </source>
</evidence>
<dbReference type="PROSITE" id="PS00675">
    <property type="entry name" value="SIGMA54_INTERACT_1"/>
    <property type="match status" value="1"/>
</dbReference>
<dbReference type="GO" id="GO:0000160">
    <property type="term" value="P:phosphorelay signal transduction system"/>
    <property type="evidence" value="ECO:0007669"/>
    <property type="project" value="InterPro"/>
</dbReference>
<dbReference type="FunFam" id="1.10.8.60:FF:000014">
    <property type="entry name" value="DNA-binding transcriptional regulator NtrC"/>
    <property type="match status" value="1"/>
</dbReference>
<dbReference type="InterPro" id="IPR002197">
    <property type="entry name" value="HTH_Fis"/>
</dbReference>
<evidence type="ECO:0000256" key="4">
    <source>
        <dbReference type="ARBA" id="ARBA00022741"/>
    </source>
</evidence>
<dbReference type="SUPFAM" id="SSF52540">
    <property type="entry name" value="P-loop containing nucleoside triphosphate hydrolases"/>
    <property type="match status" value="1"/>
</dbReference>
<dbReference type="GO" id="GO:0005737">
    <property type="term" value="C:cytoplasm"/>
    <property type="evidence" value="ECO:0007669"/>
    <property type="project" value="UniProtKB-SubCell"/>
</dbReference>
<dbReference type="Gene3D" id="3.40.50.2300">
    <property type="match status" value="1"/>
</dbReference>
<feature type="domain" description="Sigma-54 factor interaction" evidence="11">
    <location>
        <begin position="138"/>
        <end position="367"/>
    </location>
</feature>
<evidence type="ECO:0000256" key="8">
    <source>
        <dbReference type="ARBA" id="ARBA00023159"/>
    </source>
</evidence>
<name>A0A4R1QU46_HYDET</name>
<comment type="caution">
    <text evidence="13">The sequence shown here is derived from an EMBL/GenBank/DDBJ whole genome shotgun (WGS) entry which is preliminary data.</text>
</comment>
<comment type="subcellular location">
    <subcellularLocation>
        <location evidence="1">Cytoplasm</location>
    </subcellularLocation>
</comment>
<dbReference type="Pfam" id="PF25601">
    <property type="entry name" value="AAA_lid_14"/>
    <property type="match status" value="1"/>
</dbReference>
<dbReference type="GO" id="GO:0043565">
    <property type="term" value="F:sequence-specific DNA binding"/>
    <property type="evidence" value="ECO:0007669"/>
    <property type="project" value="InterPro"/>
</dbReference>
<evidence type="ECO:0000256" key="10">
    <source>
        <dbReference type="PROSITE-ProRule" id="PRU00169"/>
    </source>
</evidence>
<evidence type="ECO:0000256" key="2">
    <source>
        <dbReference type="ARBA" id="ARBA00022490"/>
    </source>
</evidence>
<evidence type="ECO:0000313" key="14">
    <source>
        <dbReference type="Proteomes" id="UP000295008"/>
    </source>
</evidence>
<protein>
    <submittedName>
        <fullName evidence="13">Two-component system response regulator AtoC/two-component system nitrogen regulation response regulator NtrX</fullName>
    </submittedName>
</protein>
<dbReference type="Pfam" id="PF00158">
    <property type="entry name" value="Sigma54_activat"/>
    <property type="match status" value="1"/>
</dbReference>
<dbReference type="AlphaFoldDB" id="A0A4R1QU46"/>
<dbReference type="OrthoDB" id="9803970at2"/>
<dbReference type="SUPFAM" id="SSF46689">
    <property type="entry name" value="Homeodomain-like"/>
    <property type="match status" value="1"/>
</dbReference>
<evidence type="ECO:0000256" key="6">
    <source>
        <dbReference type="ARBA" id="ARBA00023015"/>
    </source>
</evidence>
<evidence type="ECO:0000259" key="11">
    <source>
        <dbReference type="PROSITE" id="PS50045"/>
    </source>
</evidence>
<keyword evidence="7" id="KW-0238">DNA-binding</keyword>
<dbReference type="InterPro" id="IPR025943">
    <property type="entry name" value="Sigma_54_int_dom_ATP-bd_2"/>
</dbReference>
<keyword evidence="14" id="KW-1185">Reference proteome</keyword>
<dbReference type="InterPro" id="IPR009057">
    <property type="entry name" value="Homeodomain-like_sf"/>
</dbReference>
<dbReference type="Proteomes" id="UP000295008">
    <property type="component" value="Unassembled WGS sequence"/>
</dbReference>
<dbReference type="SMART" id="SM00448">
    <property type="entry name" value="REC"/>
    <property type="match status" value="1"/>
</dbReference>
<dbReference type="InterPro" id="IPR025944">
    <property type="entry name" value="Sigma_54_int_dom_CS"/>
</dbReference>
<keyword evidence="3 10" id="KW-0597">Phosphoprotein</keyword>
<sequence>MTGRRVILVVDDEAGMRESLCEILARDGYANLTAGDGWQAIQLVQEKPVDLVLLDIKMPGLDGIETLKRIKALHEQLPVVMVTGYGTIESAVQAMKYGAKDYITKPFVISNLRNVITENLKPPAAAATSSSSGPYEGIIGQSPAMKRLFQTLAKVIASEATVLIMGESGTGKELVARAIHREGPRKERPFIGINCAAIPENLLESELFGYEKGAFTGAVARRIGKFEQADGGTLFLDEIGDMNLATQAKILRVLEERELVRLGAVNSVKINVRIIAATNKDLLEAVNAGSFREDLYYRLNVVPLLMPALRERKEDVPLLVKHFLLKYSEEYSKPMKSIPPQWLEMLKNYHWPGNVRELRNIVERIVVLGEKGFNLEEQLNLEENPPPAVETAQMSLKLTDKQEQEKIQAALEMARWNKTRAAEILEISRKSLYEKMAKYGLL</sequence>
<accession>A0A4R1QU46</accession>
<dbReference type="PROSITE" id="PS00676">
    <property type="entry name" value="SIGMA54_INTERACT_2"/>
    <property type="match status" value="1"/>
</dbReference>
<dbReference type="CDD" id="cd00009">
    <property type="entry name" value="AAA"/>
    <property type="match status" value="1"/>
</dbReference>
<dbReference type="PROSITE" id="PS00688">
    <property type="entry name" value="SIGMA54_INTERACT_3"/>
    <property type="match status" value="1"/>
</dbReference>
<dbReference type="InterPro" id="IPR003593">
    <property type="entry name" value="AAA+_ATPase"/>
</dbReference>
<evidence type="ECO:0000256" key="9">
    <source>
        <dbReference type="ARBA" id="ARBA00023163"/>
    </source>
</evidence>
<proteinExistence type="predicted"/>
<dbReference type="EMBL" id="SLUN01000052">
    <property type="protein sequence ID" value="TCL56035.1"/>
    <property type="molecule type" value="Genomic_DNA"/>
</dbReference>
<keyword evidence="9" id="KW-0804">Transcription</keyword>
<dbReference type="RefSeq" id="WP_132017505.1">
    <property type="nucleotide sequence ID" value="NZ_SLUN01000052.1"/>
</dbReference>
<dbReference type="PRINTS" id="PR01590">
    <property type="entry name" value="HTHFIS"/>
</dbReference>
<dbReference type="Pfam" id="PF00072">
    <property type="entry name" value="Response_reg"/>
    <property type="match status" value="1"/>
</dbReference>
<evidence type="ECO:0000313" key="13">
    <source>
        <dbReference type="EMBL" id="TCL56035.1"/>
    </source>
</evidence>
<feature type="modified residue" description="4-aspartylphosphate" evidence="10">
    <location>
        <position position="55"/>
    </location>
</feature>
<dbReference type="InterPro" id="IPR011006">
    <property type="entry name" value="CheY-like_superfamily"/>
</dbReference>
<evidence type="ECO:0000256" key="1">
    <source>
        <dbReference type="ARBA" id="ARBA00004496"/>
    </source>
</evidence>
<dbReference type="Gene3D" id="1.10.8.60">
    <property type="match status" value="1"/>
</dbReference>
<dbReference type="PANTHER" id="PTHR32071:SF57">
    <property type="entry name" value="C4-DICARBOXYLATE TRANSPORT TRANSCRIPTIONAL REGULATORY PROTEIN DCTD"/>
    <property type="match status" value="1"/>
</dbReference>
<reference evidence="13 14" key="1">
    <citation type="submission" date="2019-03" db="EMBL/GenBank/DDBJ databases">
        <title>Genomic Encyclopedia of Type Strains, Phase IV (KMG-IV): sequencing the most valuable type-strain genomes for metagenomic binning, comparative biology and taxonomic classification.</title>
        <authorList>
            <person name="Goeker M."/>
        </authorList>
    </citation>
    <scope>NUCLEOTIDE SEQUENCE [LARGE SCALE GENOMIC DNA]</scope>
    <source>
        <strain evidence="13 14">LX-B</strain>
    </source>
</reference>
<dbReference type="PANTHER" id="PTHR32071">
    <property type="entry name" value="TRANSCRIPTIONAL REGULATORY PROTEIN"/>
    <property type="match status" value="1"/>
</dbReference>
<dbReference type="PROSITE" id="PS50110">
    <property type="entry name" value="RESPONSE_REGULATORY"/>
    <property type="match status" value="1"/>
</dbReference>
<dbReference type="SUPFAM" id="SSF52172">
    <property type="entry name" value="CheY-like"/>
    <property type="match status" value="1"/>
</dbReference>
<dbReference type="Gene3D" id="1.10.10.60">
    <property type="entry name" value="Homeodomain-like"/>
    <property type="match status" value="1"/>
</dbReference>
<keyword evidence="8" id="KW-0010">Activator</keyword>
<dbReference type="InterPro" id="IPR027417">
    <property type="entry name" value="P-loop_NTPase"/>
</dbReference>
<dbReference type="FunFam" id="3.40.50.2300:FF:000018">
    <property type="entry name" value="DNA-binding transcriptional regulator NtrC"/>
    <property type="match status" value="1"/>
</dbReference>
<evidence type="ECO:0000256" key="5">
    <source>
        <dbReference type="ARBA" id="ARBA00022840"/>
    </source>
</evidence>